<proteinExistence type="predicted"/>
<comment type="caution">
    <text evidence="1">The sequence shown here is derived from an EMBL/GenBank/DDBJ whole genome shotgun (WGS) entry which is preliminary data.</text>
</comment>
<evidence type="ECO:0000313" key="1">
    <source>
        <dbReference type="EMBL" id="KAG0712742.1"/>
    </source>
</evidence>
<keyword evidence="2" id="KW-1185">Reference proteome</keyword>
<dbReference type="OrthoDB" id="6379965at2759"/>
<sequence length="207" mass="23058">MGTRGEVKHTTLSNAWKKLIKDEDLELDFHGFEASDFHSILYKAGENVVTLDDVHEWIEENEAAEGHEILSEEQIVAAVTGGQSSDSEGSDVEQPQTVKMSEIREYADKLLPYVANATRHTSRNITTSYACSVQKLLWSSTRLAVNRKLILSSSHELLSCLLLNQAPASLPPPSRLLLKQALTFSCQLTCSSTRLQWWYSVTDGCCV</sequence>
<evidence type="ECO:0000313" key="2">
    <source>
        <dbReference type="Proteomes" id="UP000770661"/>
    </source>
</evidence>
<dbReference type="Proteomes" id="UP000770661">
    <property type="component" value="Unassembled WGS sequence"/>
</dbReference>
<gene>
    <name evidence="1" type="primary">TIGD7_3</name>
    <name evidence="1" type="ORF">GWK47_002020</name>
</gene>
<protein>
    <submittedName>
        <fullName evidence="1">Tigger transposable element-derived protein 7</fullName>
    </submittedName>
</protein>
<organism evidence="1 2">
    <name type="scientific">Chionoecetes opilio</name>
    <name type="common">Atlantic snow crab</name>
    <name type="synonym">Cancer opilio</name>
    <dbReference type="NCBI Taxonomy" id="41210"/>
    <lineage>
        <taxon>Eukaryota</taxon>
        <taxon>Metazoa</taxon>
        <taxon>Ecdysozoa</taxon>
        <taxon>Arthropoda</taxon>
        <taxon>Crustacea</taxon>
        <taxon>Multicrustacea</taxon>
        <taxon>Malacostraca</taxon>
        <taxon>Eumalacostraca</taxon>
        <taxon>Eucarida</taxon>
        <taxon>Decapoda</taxon>
        <taxon>Pleocyemata</taxon>
        <taxon>Brachyura</taxon>
        <taxon>Eubrachyura</taxon>
        <taxon>Majoidea</taxon>
        <taxon>Majidae</taxon>
        <taxon>Chionoecetes</taxon>
    </lineage>
</organism>
<accession>A0A8J5CLY4</accession>
<name>A0A8J5CLY4_CHIOP</name>
<dbReference type="EMBL" id="JACEEZ010022139">
    <property type="protein sequence ID" value="KAG0712742.1"/>
    <property type="molecule type" value="Genomic_DNA"/>
</dbReference>
<reference evidence="1" key="1">
    <citation type="submission" date="2020-07" db="EMBL/GenBank/DDBJ databases">
        <title>The High-quality genome of the commercially important snow crab, Chionoecetes opilio.</title>
        <authorList>
            <person name="Jeong J.-H."/>
            <person name="Ryu S."/>
        </authorList>
    </citation>
    <scope>NUCLEOTIDE SEQUENCE</scope>
    <source>
        <strain evidence="1">MADBK_172401_WGS</strain>
        <tissue evidence="1">Digestive gland</tissue>
    </source>
</reference>
<dbReference type="AlphaFoldDB" id="A0A8J5CLY4"/>